<dbReference type="FunFam" id="3.40.630.10:FF:000015">
    <property type="entry name" value="Aminoacyl-histidine dipeptidase PepD"/>
    <property type="match status" value="1"/>
</dbReference>
<evidence type="ECO:0000256" key="15">
    <source>
        <dbReference type="ARBA" id="ARBA00076004"/>
    </source>
</evidence>
<reference evidence="19 20" key="1">
    <citation type="submission" date="2019-03" db="EMBL/GenBank/DDBJ databases">
        <title>Genomic Encyclopedia of Type Strains, Phase IV (KMG-IV): sequencing the most valuable type-strain genomes for metagenomic binning, comparative biology and taxonomic classification.</title>
        <authorList>
            <person name="Goeker M."/>
        </authorList>
    </citation>
    <scope>NUCLEOTIDE SEQUENCE [LARGE SCALE GENOMIC DNA]</scope>
    <source>
        <strain evidence="19 20">DSM 100055</strain>
    </source>
</reference>
<evidence type="ECO:0000259" key="18">
    <source>
        <dbReference type="Pfam" id="PF07687"/>
    </source>
</evidence>
<proteinExistence type="inferred from homology"/>
<dbReference type="GO" id="GO:0070573">
    <property type="term" value="F:metallodipeptidase activity"/>
    <property type="evidence" value="ECO:0007669"/>
    <property type="project" value="TreeGrafter"/>
</dbReference>
<comment type="cofactor">
    <cofactor evidence="2">
        <name>Zn(2+)</name>
        <dbReference type="ChEBI" id="CHEBI:29105"/>
    </cofactor>
</comment>
<evidence type="ECO:0000256" key="7">
    <source>
        <dbReference type="ARBA" id="ARBA00023049"/>
    </source>
</evidence>
<evidence type="ECO:0000313" key="19">
    <source>
        <dbReference type="EMBL" id="TDT72237.1"/>
    </source>
</evidence>
<dbReference type="FunFam" id="3.40.630.10:FF:000072">
    <property type="entry name" value="Aminoacyl-histidine dipeptidase"/>
    <property type="match status" value="1"/>
</dbReference>
<dbReference type="AlphaFoldDB" id="A0AA46I6E8"/>
<evidence type="ECO:0000256" key="16">
    <source>
        <dbReference type="ARBA" id="ARBA00077688"/>
    </source>
</evidence>
<keyword evidence="4" id="KW-0479">Metal-binding</keyword>
<gene>
    <name evidence="19" type="ORF">EV215_0025</name>
</gene>
<dbReference type="CDD" id="cd03890">
    <property type="entry name" value="M20_pepD"/>
    <property type="match status" value="1"/>
</dbReference>
<dbReference type="Pfam" id="PF07687">
    <property type="entry name" value="M20_dimer"/>
    <property type="match status" value="1"/>
</dbReference>
<dbReference type="GO" id="GO:0046872">
    <property type="term" value="F:metal ion binding"/>
    <property type="evidence" value="ECO:0007669"/>
    <property type="project" value="UniProtKB-KW"/>
</dbReference>
<dbReference type="GO" id="GO:0005829">
    <property type="term" value="C:cytosol"/>
    <property type="evidence" value="ECO:0007669"/>
    <property type="project" value="TreeGrafter"/>
</dbReference>
<dbReference type="GO" id="GO:0006508">
    <property type="term" value="P:proteolysis"/>
    <property type="evidence" value="ECO:0007669"/>
    <property type="project" value="UniProtKB-KW"/>
</dbReference>
<organism evidence="19 20">
    <name type="scientific">Hypnocyclicus thermotrophus</name>
    <dbReference type="NCBI Taxonomy" id="1627895"/>
    <lineage>
        <taxon>Bacteria</taxon>
        <taxon>Fusobacteriati</taxon>
        <taxon>Fusobacteriota</taxon>
        <taxon>Fusobacteriia</taxon>
        <taxon>Fusobacteriales</taxon>
        <taxon>Fusobacteriaceae</taxon>
        <taxon>Hypnocyclicus</taxon>
    </lineage>
</organism>
<evidence type="ECO:0000256" key="2">
    <source>
        <dbReference type="ARBA" id="ARBA00001947"/>
    </source>
</evidence>
<dbReference type="EMBL" id="SOBG01000001">
    <property type="protein sequence ID" value="TDT72237.1"/>
    <property type="molecule type" value="Genomic_DNA"/>
</dbReference>
<evidence type="ECO:0000256" key="12">
    <source>
        <dbReference type="ARBA" id="ARBA00061423"/>
    </source>
</evidence>
<comment type="cofactor">
    <cofactor evidence="1">
        <name>Co(2+)</name>
        <dbReference type="ChEBI" id="CHEBI:48828"/>
    </cofactor>
</comment>
<dbReference type="InterPro" id="IPR011650">
    <property type="entry name" value="Peptidase_M20_dimer"/>
</dbReference>
<dbReference type="Gene3D" id="3.40.630.10">
    <property type="entry name" value="Zn peptidases"/>
    <property type="match status" value="2"/>
</dbReference>
<evidence type="ECO:0000313" key="20">
    <source>
        <dbReference type="Proteomes" id="UP000294678"/>
    </source>
</evidence>
<evidence type="ECO:0000256" key="9">
    <source>
        <dbReference type="ARBA" id="ARBA00036421"/>
    </source>
</evidence>
<keyword evidence="8" id="KW-0170">Cobalt</keyword>
<keyword evidence="7" id="KW-0482">Metalloprotease</keyword>
<evidence type="ECO:0000256" key="11">
    <source>
        <dbReference type="ARBA" id="ARBA00044252"/>
    </source>
</evidence>
<evidence type="ECO:0000256" key="8">
    <source>
        <dbReference type="ARBA" id="ARBA00023285"/>
    </source>
</evidence>
<sequence length="484" mass="54789">MELKDLLNEKIFYYFNEISKIPRGSKNEIEIANYLEDFAKKRNLEVYKDKFNNILIKKEATSGYENIPSIVIQGHTDMVCEKNQNTVHDFSKDPIKLQVDGNFIKASGTTLGADNGIAVAYALALLDSNNLKHPKLEIFLTSDEEQGMGGASNFNYSKLESKIMLNIDTEEEGEFYVSCAGGARGIFTIPLTYKSNNYSNIFHIKIRGLIGGHSGMDIIKERANANKLLGRILNELNSNFDLALVKIWGGSKDNAIPRESDAIIATNSDFNELNNVINNLNQMFNKEYLGIEENIKLTIEVLNENIKKIISKEISNKIINLLFLHFNGIESMSKNINNLVESSLNLGVIESHKDKILFKSAIRSSVLTRKTLIIQKLYSLAKILNISFKSNADYPAWEYKKDSKIREICIKEYKKFANTEPKIKAVHAGLECGIISEKINNIDIISFGPNIFGAHTPEEKLDIKSTRRIYNFLIQLLENSKNYF</sequence>
<evidence type="ECO:0000256" key="1">
    <source>
        <dbReference type="ARBA" id="ARBA00001941"/>
    </source>
</evidence>
<name>A0AA46I6E8_9FUSO</name>
<dbReference type="PANTHER" id="PTHR43501">
    <property type="entry name" value="CYTOSOL NON-SPECIFIC DIPEPTIDASE"/>
    <property type="match status" value="1"/>
</dbReference>
<comment type="similarity">
    <text evidence="12">Belongs to the peptidase M20C family.</text>
</comment>
<dbReference type="PANTHER" id="PTHR43501:SF1">
    <property type="entry name" value="CYTOSOL NON-SPECIFIC DIPEPTIDASE"/>
    <property type="match status" value="1"/>
</dbReference>
<evidence type="ECO:0000256" key="6">
    <source>
        <dbReference type="ARBA" id="ARBA00022833"/>
    </source>
</evidence>
<dbReference type="Pfam" id="PF01546">
    <property type="entry name" value="Peptidase_M20"/>
    <property type="match status" value="1"/>
</dbReference>
<evidence type="ECO:0000256" key="13">
    <source>
        <dbReference type="ARBA" id="ARBA00071271"/>
    </source>
</evidence>
<dbReference type="Proteomes" id="UP000294678">
    <property type="component" value="Unassembled WGS sequence"/>
</dbReference>
<dbReference type="SUPFAM" id="SSF53187">
    <property type="entry name" value="Zn-dependent exopeptidases"/>
    <property type="match status" value="1"/>
</dbReference>
<dbReference type="NCBIfam" id="TIGR01893">
    <property type="entry name" value="aa-his-dipept"/>
    <property type="match status" value="1"/>
</dbReference>
<evidence type="ECO:0000256" key="10">
    <source>
        <dbReference type="ARBA" id="ARBA00038976"/>
    </source>
</evidence>
<keyword evidence="5" id="KW-0378">Hydrolase</keyword>
<keyword evidence="3" id="KW-0645">Protease</keyword>
<dbReference type="EC" id="3.4.13.18" evidence="10"/>
<dbReference type="PRINTS" id="PR00934">
    <property type="entry name" value="XHISDIPTASE"/>
</dbReference>
<protein>
    <recommendedName>
        <fullName evidence="13">Cytosol non-specific dipeptidase</fullName>
        <ecNumber evidence="10">3.4.13.18</ecNumber>
    </recommendedName>
    <alternativeName>
        <fullName evidence="16">Aminoacyl-histidine dipeptidase</fullName>
    </alternativeName>
    <alternativeName>
        <fullName evidence="15">Beta-alanyl-histidine dipeptidase</fullName>
    </alternativeName>
    <alternativeName>
        <fullName evidence="14">Carnosinase</fullName>
    </alternativeName>
    <alternativeName>
        <fullName evidence="11">Peptidase D</fullName>
    </alternativeName>
    <alternativeName>
        <fullName evidence="17">Xaa-His dipeptidase</fullName>
    </alternativeName>
</protein>
<keyword evidence="6" id="KW-0862">Zinc</keyword>
<dbReference type="InterPro" id="IPR001160">
    <property type="entry name" value="Peptidase_M20C"/>
</dbReference>
<dbReference type="PIRSF" id="PIRSF016599">
    <property type="entry name" value="Xaa-His_dipept"/>
    <property type="match status" value="1"/>
</dbReference>
<evidence type="ECO:0000256" key="17">
    <source>
        <dbReference type="ARBA" id="ARBA00078074"/>
    </source>
</evidence>
<evidence type="ECO:0000256" key="3">
    <source>
        <dbReference type="ARBA" id="ARBA00022670"/>
    </source>
</evidence>
<comment type="caution">
    <text evidence="19">The sequence shown here is derived from an EMBL/GenBank/DDBJ whole genome shotgun (WGS) entry which is preliminary data.</text>
</comment>
<dbReference type="RefSeq" id="WP_134111770.1">
    <property type="nucleotide sequence ID" value="NZ_SOBG01000001.1"/>
</dbReference>
<accession>A0AA46I6E8</accession>
<comment type="catalytic activity">
    <reaction evidence="9">
        <text>Hydrolysis of dipeptides, preferentially hydrophobic dipeptides including prolyl amino acids.</text>
        <dbReference type="EC" id="3.4.13.18"/>
    </reaction>
</comment>
<evidence type="ECO:0000256" key="5">
    <source>
        <dbReference type="ARBA" id="ARBA00022801"/>
    </source>
</evidence>
<evidence type="ECO:0000256" key="4">
    <source>
        <dbReference type="ARBA" id="ARBA00022723"/>
    </source>
</evidence>
<evidence type="ECO:0000256" key="14">
    <source>
        <dbReference type="ARBA" id="ARBA00075285"/>
    </source>
</evidence>
<dbReference type="InterPro" id="IPR002933">
    <property type="entry name" value="Peptidase_M20"/>
</dbReference>
<keyword evidence="20" id="KW-1185">Reference proteome</keyword>
<feature type="domain" description="Peptidase M20 dimerisation" evidence="18">
    <location>
        <begin position="205"/>
        <end position="289"/>
    </location>
</feature>